<dbReference type="EMBL" id="JBEDNP010000012">
    <property type="protein sequence ID" value="MEQ3541107.1"/>
    <property type="molecule type" value="Genomic_DNA"/>
</dbReference>
<feature type="region of interest" description="Disordered" evidence="1">
    <location>
        <begin position="1"/>
        <end position="35"/>
    </location>
</feature>
<protein>
    <submittedName>
        <fullName evidence="2">P27 family phage terminase small subunit</fullName>
    </submittedName>
</protein>
<evidence type="ECO:0000256" key="1">
    <source>
        <dbReference type="SAM" id="MobiDB-lite"/>
    </source>
</evidence>
<gene>
    <name evidence="2" type="ORF">WHI96_20040</name>
</gene>
<accession>A0ABV1JYT7</accession>
<dbReference type="InterPro" id="IPR006448">
    <property type="entry name" value="Phage_term_ssu_P27"/>
</dbReference>
<reference evidence="2 3" key="1">
    <citation type="submission" date="2024-03" db="EMBL/GenBank/DDBJ databases">
        <title>Draft genome sequence of Pseudonocardia tropica JCM 19149.</title>
        <authorList>
            <person name="Butdee W."/>
            <person name="Duangmal K."/>
        </authorList>
    </citation>
    <scope>NUCLEOTIDE SEQUENCE [LARGE SCALE GENOMIC DNA]</scope>
    <source>
        <strain evidence="2 3">JCM 19149</strain>
    </source>
</reference>
<keyword evidence="3" id="KW-1185">Reference proteome</keyword>
<evidence type="ECO:0000313" key="2">
    <source>
        <dbReference type="EMBL" id="MEQ3541107.1"/>
    </source>
</evidence>
<dbReference type="Pfam" id="PF05119">
    <property type="entry name" value="Terminase_4"/>
    <property type="match status" value="1"/>
</dbReference>
<proteinExistence type="predicted"/>
<dbReference type="Proteomes" id="UP001464923">
    <property type="component" value="Unassembled WGS sequence"/>
</dbReference>
<name>A0ABV1JYT7_9PSEU</name>
<sequence>MARPRKPEALRRLHGDKLDRFNPDEPTPLHGDEPVMPDAMSEAQRAEWNRTTRHLRAMGMLHAADGPLILAYVVAVEKLDRLRIKMTTEPEVVRNPSNGMPMENPVFGQWLKTTSKMEALSNKLGLNPSARSGIRATIAKPAAVPVSGGDRFFGA</sequence>
<comment type="caution">
    <text evidence="2">The sequence shown here is derived from an EMBL/GenBank/DDBJ whole genome shotgun (WGS) entry which is preliminary data.</text>
</comment>
<organism evidence="2 3">
    <name type="scientific">Pseudonocardia tropica</name>
    <dbReference type="NCBI Taxonomy" id="681289"/>
    <lineage>
        <taxon>Bacteria</taxon>
        <taxon>Bacillati</taxon>
        <taxon>Actinomycetota</taxon>
        <taxon>Actinomycetes</taxon>
        <taxon>Pseudonocardiales</taxon>
        <taxon>Pseudonocardiaceae</taxon>
        <taxon>Pseudonocardia</taxon>
    </lineage>
</organism>
<evidence type="ECO:0000313" key="3">
    <source>
        <dbReference type="Proteomes" id="UP001464923"/>
    </source>
</evidence>
<dbReference type="RefSeq" id="WP_345644890.1">
    <property type="nucleotide sequence ID" value="NZ_BAABLY010000027.1"/>
</dbReference>
<feature type="compositionally biased region" description="Basic and acidic residues" evidence="1">
    <location>
        <begin position="1"/>
        <end position="23"/>
    </location>
</feature>